<evidence type="ECO:0000256" key="3">
    <source>
        <dbReference type="SAM" id="Phobius"/>
    </source>
</evidence>
<dbReference type="SUPFAM" id="SSF53474">
    <property type="entry name" value="alpha/beta-Hydrolases"/>
    <property type="match status" value="1"/>
</dbReference>
<organism evidence="5">
    <name type="scientific">Menopon gallinae</name>
    <name type="common">poultry shaft louse</name>
    <dbReference type="NCBI Taxonomy" id="328185"/>
    <lineage>
        <taxon>Eukaryota</taxon>
        <taxon>Metazoa</taxon>
        <taxon>Ecdysozoa</taxon>
        <taxon>Arthropoda</taxon>
        <taxon>Hexapoda</taxon>
        <taxon>Insecta</taxon>
        <taxon>Pterygota</taxon>
        <taxon>Neoptera</taxon>
        <taxon>Paraneoptera</taxon>
        <taxon>Psocodea</taxon>
        <taxon>Troctomorpha</taxon>
        <taxon>Phthiraptera</taxon>
        <taxon>Amblycera</taxon>
        <taxon>Menoponidae</taxon>
        <taxon>Menopon</taxon>
    </lineage>
</organism>
<dbReference type="EMBL" id="JARGDH010000005">
    <property type="protein sequence ID" value="KAL0267651.1"/>
    <property type="molecule type" value="Genomic_DNA"/>
</dbReference>
<evidence type="ECO:0000313" key="5">
    <source>
        <dbReference type="EMBL" id="KAL0267651.1"/>
    </source>
</evidence>
<accession>A0AAW2HD91</accession>
<keyword evidence="3" id="KW-1133">Transmembrane helix</keyword>
<keyword evidence="3" id="KW-0472">Membrane</keyword>
<dbReference type="Pfam" id="PF00135">
    <property type="entry name" value="COesterase"/>
    <property type="match status" value="1"/>
</dbReference>
<keyword evidence="2" id="KW-0325">Glycoprotein</keyword>
<dbReference type="InterPro" id="IPR029058">
    <property type="entry name" value="AB_hydrolase_fold"/>
</dbReference>
<comment type="caution">
    <text evidence="5">The sequence shown here is derived from an EMBL/GenBank/DDBJ whole genome shotgun (WGS) entry which is preliminary data.</text>
</comment>
<dbReference type="AlphaFoldDB" id="A0AAW2HD91"/>
<gene>
    <name evidence="5" type="ORF">PYX00_009856</name>
</gene>
<sequence>MNFKGSPLVIAPEELASEGLIVVTVSYRLNVFGFLGFEDDYARGNLGILDQYMALVWVRENIKYLGGSPDNITLIGHSSGASSILVHLTSPRTKNLFQRVVLMSGSVFSPWLRSRPKTESRPVLTVSRSIARSLGCYGKNFPVRNSRTSLVILSCMRKKSKDEILRAFQSAYKNGNWTDILGPMADDFLPSENQYLPIDPVLALRQGKFHKVPILAGITTNEGTLTLHKWRDLISGREEDIRYFIEKTAITDVIDKYNLTFAEVRSLVKWHYFEKNEKSVLHQLVKLYNDAMYTAPFIEQLRVLSGHASPSLPIFVYHFTYATSEYLGNVGQMLNLSEASHGAELSFLFGPSLFQKVSGRRFTTGEERLSLKMKRLWASFIRTGNPNPAPYALSVWEKFSLREPNYLKMFVDGNTGENLKKLTGNLNSEADSLWNVLLPTIGNLTRERERKWERPLVYTGGTSLDSSGTCTSYKNAMFTILAFSIILLFILLLSLLLLKKRTKERDRNIL</sequence>
<dbReference type="InterPro" id="IPR002018">
    <property type="entry name" value="CarbesteraseB"/>
</dbReference>
<dbReference type="InterPro" id="IPR051093">
    <property type="entry name" value="Neuroligin/BSAL"/>
</dbReference>
<evidence type="ECO:0000256" key="1">
    <source>
        <dbReference type="ARBA" id="ARBA00005964"/>
    </source>
</evidence>
<evidence type="ECO:0000256" key="2">
    <source>
        <dbReference type="ARBA" id="ARBA00023180"/>
    </source>
</evidence>
<dbReference type="Gene3D" id="3.40.50.1820">
    <property type="entry name" value="alpha/beta hydrolase"/>
    <property type="match status" value="1"/>
</dbReference>
<feature type="transmembrane region" description="Helical" evidence="3">
    <location>
        <begin position="476"/>
        <end position="498"/>
    </location>
</feature>
<proteinExistence type="inferred from homology"/>
<evidence type="ECO:0000259" key="4">
    <source>
        <dbReference type="Pfam" id="PF00135"/>
    </source>
</evidence>
<feature type="domain" description="Carboxylesterase type B" evidence="4">
    <location>
        <begin position="7"/>
        <end position="419"/>
    </location>
</feature>
<dbReference type="PANTHER" id="PTHR43903">
    <property type="entry name" value="NEUROLIGIN"/>
    <property type="match status" value="1"/>
</dbReference>
<name>A0AAW2HD91_9NEOP</name>
<comment type="similarity">
    <text evidence="1">Belongs to the type-B carboxylesterase/lipase family.</text>
</comment>
<keyword evidence="3" id="KW-0812">Transmembrane</keyword>
<reference evidence="5" key="1">
    <citation type="journal article" date="2024" name="Gigascience">
        <title>Chromosome-level genome of the poultry shaft louse Menopon gallinae provides insight into the host-switching and adaptive evolution of parasitic lice.</title>
        <authorList>
            <person name="Xu Y."/>
            <person name="Ma L."/>
            <person name="Liu S."/>
            <person name="Liang Y."/>
            <person name="Liu Q."/>
            <person name="He Z."/>
            <person name="Tian L."/>
            <person name="Duan Y."/>
            <person name="Cai W."/>
            <person name="Li H."/>
            <person name="Song F."/>
        </authorList>
    </citation>
    <scope>NUCLEOTIDE SEQUENCE</scope>
    <source>
        <strain evidence="5">Cailab_2023a</strain>
    </source>
</reference>
<protein>
    <recommendedName>
        <fullName evidence="4">Carboxylesterase type B domain-containing protein</fullName>
    </recommendedName>
</protein>